<dbReference type="AlphaFoldDB" id="A0AAE7BWU1"/>
<protein>
    <submittedName>
        <fullName evidence="2">Uncharacterized protein</fullName>
    </submittedName>
</protein>
<dbReference type="Proteomes" id="UP000503505">
    <property type="component" value="Chromosome"/>
</dbReference>
<evidence type="ECO:0000256" key="1">
    <source>
        <dbReference type="SAM" id="SignalP"/>
    </source>
</evidence>
<organism evidence="2 3">
    <name type="scientific">Acinetobacter schindleri</name>
    <dbReference type="NCBI Taxonomy" id="108981"/>
    <lineage>
        <taxon>Bacteria</taxon>
        <taxon>Pseudomonadati</taxon>
        <taxon>Pseudomonadota</taxon>
        <taxon>Gammaproteobacteria</taxon>
        <taxon>Moraxellales</taxon>
        <taxon>Moraxellaceae</taxon>
        <taxon>Acinetobacter</taxon>
    </lineage>
</organism>
<evidence type="ECO:0000313" key="3">
    <source>
        <dbReference type="Proteomes" id="UP000503505"/>
    </source>
</evidence>
<name>A0AAE7BWU1_9GAMM</name>
<feature type="signal peptide" evidence="1">
    <location>
        <begin position="1"/>
        <end position="24"/>
    </location>
</feature>
<feature type="chain" id="PRO_5041976203" evidence="1">
    <location>
        <begin position="25"/>
        <end position="67"/>
    </location>
</feature>
<accession>A0AAE7BWU1</accession>
<gene>
    <name evidence="2" type="ORF">FSC10_07515</name>
</gene>
<dbReference type="RefSeq" id="WP_163171330.1">
    <property type="nucleotide sequence ID" value="NZ_CP044463.1"/>
</dbReference>
<evidence type="ECO:0000313" key="2">
    <source>
        <dbReference type="EMBL" id="QIC67227.1"/>
    </source>
</evidence>
<dbReference type="EMBL" id="CP044463">
    <property type="protein sequence ID" value="QIC67227.1"/>
    <property type="molecule type" value="Genomic_DNA"/>
</dbReference>
<sequence length="67" mass="7251">MKVRIISTLALLGGMCMFTTVTMAGEGGLHFAEKNIAKAAEYLEKKKVTVADSEVLHAKTVKAKIQK</sequence>
<reference evidence="2 3" key="1">
    <citation type="submission" date="2019-09" db="EMBL/GenBank/DDBJ databases">
        <title>Non-baumannii Acinetobacter spp. carrying blaNDM-1 isolated in China.</title>
        <authorList>
            <person name="Cui C."/>
            <person name="Chen C."/>
            <person name="Sun J."/>
            <person name="Liu Y."/>
        </authorList>
    </citation>
    <scope>NUCLEOTIDE SEQUENCE [LARGE SCALE GENOMIC DNA]</scope>
    <source>
        <strain evidence="2 3">HZE23-1</strain>
    </source>
</reference>
<proteinExistence type="predicted"/>
<keyword evidence="1" id="KW-0732">Signal</keyword>